<feature type="transmembrane region" description="Helical" evidence="1">
    <location>
        <begin position="128"/>
        <end position="145"/>
    </location>
</feature>
<evidence type="ECO:0000256" key="1">
    <source>
        <dbReference type="SAM" id="Phobius"/>
    </source>
</evidence>
<gene>
    <name evidence="2" type="ORF">QQS21_012253</name>
</gene>
<comment type="caution">
    <text evidence="2">The sequence shown here is derived from an EMBL/GenBank/DDBJ whole genome shotgun (WGS) entry which is preliminary data.</text>
</comment>
<keyword evidence="3" id="KW-1185">Reference proteome</keyword>
<proteinExistence type="predicted"/>
<reference evidence="2" key="1">
    <citation type="submission" date="2023-06" db="EMBL/GenBank/DDBJ databases">
        <title>Conoideocrella luteorostrata (Hypocreales: Clavicipitaceae), a potential biocontrol fungus for elongate hemlock scale in United States Christmas tree production areas.</title>
        <authorList>
            <person name="Barrett H."/>
            <person name="Lovett B."/>
            <person name="Macias A.M."/>
            <person name="Stajich J.E."/>
            <person name="Kasson M.T."/>
        </authorList>
    </citation>
    <scope>NUCLEOTIDE SEQUENCE</scope>
    <source>
        <strain evidence="2">ARSEF 14590</strain>
    </source>
</reference>
<name>A0AAJ0CBV7_9HYPO</name>
<keyword evidence="1" id="KW-0472">Membrane</keyword>
<keyword evidence="1" id="KW-0812">Transmembrane</keyword>
<evidence type="ECO:0000313" key="3">
    <source>
        <dbReference type="Proteomes" id="UP001251528"/>
    </source>
</evidence>
<protein>
    <submittedName>
        <fullName evidence="2">Uncharacterized protein</fullName>
    </submittedName>
</protein>
<accession>A0AAJ0CBV7</accession>
<dbReference type="AlphaFoldDB" id="A0AAJ0CBV7"/>
<keyword evidence="1" id="KW-1133">Transmembrane helix</keyword>
<evidence type="ECO:0000313" key="2">
    <source>
        <dbReference type="EMBL" id="KAK2590065.1"/>
    </source>
</evidence>
<dbReference type="Proteomes" id="UP001251528">
    <property type="component" value="Unassembled WGS sequence"/>
</dbReference>
<dbReference type="EMBL" id="JASWJB010000494">
    <property type="protein sequence ID" value="KAK2590065.1"/>
    <property type="molecule type" value="Genomic_DNA"/>
</dbReference>
<sequence>MAPSKQVDALLSAFATADLTLVEWDIDLYRRLGYPLVPNGDLIFLLPDEQLHLADDICVALGFSAVDNEHLKPRYAVEHSGVALRYILEPRKYDPDRRLILLPMSWPGITRDELLRVTTENSHLLCPLWTVLFSATCIALVRLVVRESRNMKIRNRMIADISGLIAYRFCDMTYDGDYETFPDDDEPLSEKEIMEINNAVQSVKGWDVKSEDEWIKRELMSIIAGKSRYEDLPRAT</sequence>
<organism evidence="2 3">
    <name type="scientific">Conoideocrella luteorostrata</name>
    <dbReference type="NCBI Taxonomy" id="1105319"/>
    <lineage>
        <taxon>Eukaryota</taxon>
        <taxon>Fungi</taxon>
        <taxon>Dikarya</taxon>
        <taxon>Ascomycota</taxon>
        <taxon>Pezizomycotina</taxon>
        <taxon>Sordariomycetes</taxon>
        <taxon>Hypocreomycetidae</taxon>
        <taxon>Hypocreales</taxon>
        <taxon>Clavicipitaceae</taxon>
        <taxon>Conoideocrella</taxon>
    </lineage>
</organism>